<name>A0A5J4TAI1_9EUKA</name>
<dbReference type="Proteomes" id="UP000324800">
    <property type="component" value="Unassembled WGS sequence"/>
</dbReference>
<evidence type="ECO:0000313" key="1">
    <source>
        <dbReference type="EMBL" id="KAA6354560.1"/>
    </source>
</evidence>
<comment type="caution">
    <text evidence="1">The sequence shown here is derived from an EMBL/GenBank/DDBJ whole genome shotgun (WGS) entry which is preliminary data.</text>
</comment>
<feature type="non-terminal residue" evidence="1">
    <location>
        <position position="189"/>
    </location>
</feature>
<organism evidence="1 2">
    <name type="scientific">Streblomastix strix</name>
    <dbReference type="NCBI Taxonomy" id="222440"/>
    <lineage>
        <taxon>Eukaryota</taxon>
        <taxon>Metamonada</taxon>
        <taxon>Preaxostyla</taxon>
        <taxon>Oxymonadida</taxon>
        <taxon>Streblomastigidae</taxon>
        <taxon>Streblomastix</taxon>
    </lineage>
</organism>
<gene>
    <name evidence="1" type="ORF">EZS28_049913</name>
</gene>
<dbReference type="AlphaFoldDB" id="A0A5J4TAI1"/>
<sequence length="189" mass="21520">MTPNNRLSQTVNQLHIKTQNNKDQRNISSDRETNFLRIQFRESSLFLIPIDSAKIRGVKTQDWTGMMASPLEALKELYCWIKKIQENKKQQIYDNSTCSSGSKYFTTRVGATLELDSGEVPVAHGVLLSYQIHWTSNGKELHAIHIGILAFTRVCKKLQITNLLVKSDNSTTIFDLRRLRAKETLAPAV</sequence>
<proteinExistence type="predicted"/>
<protein>
    <submittedName>
        <fullName evidence="1">Uncharacterized protein</fullName>
    </submittedName>
</protein>
<accession>A0A5J4TAI1</accession>
<dbReference type="EMBL" id="SNRW01036114">
    <property type="protein sequence ID" value="KAA6354560.1"/>
    <property type="molecule type" value="Genomic_DNA"/>
</dbReference>
<evidence type="ECO:0000313" key="2">
    <source>
        <dbReference type="Proteomes" id="UP000324800"/>
    </source>
</evidence>
<reference evidence="1 2" key="1">
    <citation type="submission" date="2019-03" db="EMBL/GenBank/DDBJ databases">
        <title>Single cell metagenomics reveals metabolic interactions within the superorganism composed of flagellate Streblomastix strix and complex community of Bacteroidetes bacteria on its surface.</title>
        <authorList>
            <person name="Treitli S.C."/>
            <person name="Kolisko M."/>
            <person name="Husnik F."/>
            <person name="Keeling P."/>
            <person name="Hampl V."/>
        </authorList>
    </citation>
    <scope>NUCLEOTIDE SEQUENCE [LARGE SCALE GENOMIC DNA]</scope>
    <source>
        <strain evidence="1">ST1C</strain>
    </source>
</reference>